<comment type="similarity">
    <text evidence="5 14">Belongs to the TrpB family.</text>
</comment>
<dbReference type="AlphaFoldDB" id="A0A3E0IRL2"/>
<dbReference type="FunFam" id="3.40.50.1100:FF:000004">
    <property type="entry name" value="Tryptophan synthase beta chain"/>
    <property type="match status" value="1"/>
</dbReference>
<comment type="pathway">
    <text evidence="4 14">Amino-acid biosynthesis; L-tryptophan biosynthesis; L-tryptophan from chorismate: step 5/5.</text>
</comment>
<gene>
    <name evidence="14 18" type="primary">trpB</name>
    <name evidence="15" type="synonym">trpF</name>
    <name evidence="19" type="ORF">DOS83_02940</name>
    <name evidence="18" type="ORF">I9026_04970</name>
</gene>
<dbReference type="Proteomes" id="UP000256562">
    <property type="component" value="Unassembled WGS sequence"/>
</dbReference>
<dbReference type="EMBL" id="JAEDAQ010000006">
    <property type="protein sequence ID" value="MBH9580719.1"/>
    <property type="molecule type" value="Genomic_DNA"/>
</dbReference>
<dbReference type="InterPro" id="IPR011060">
    <property type="entry name" value="RibuloseP-bd_barrel"/>
</dbReference>
<evidence type="ECO:0000313" key="18">
    <source>
        <dbReference type="EMBL" id="MBH9580719.1"/>
    </source>
</evidence>
<comment type="catalytic activity">
    <reaction evidence="15">
        <text>N-(5-phospho-beta-D-ribosyl)anthranilate = 1-(2-carboxyphenylamino)-1-deoxy-D-ribulose 5-phosphate</text>
        <dbReference type="Rhea" id="RHEA:21540"/>
        <dbReference type="ChEBI" id="CHEBI:18277"/>
        <dbReference type="ChEBI" id="CHEBI:58613"/>
        <dbReference type="EC" id="5.3.1.24"/>
    </reaction>
</comment>
<evidence type="ECO:0000256" key="4">
    <source>
        <dbReference type="ARBA" id="ARBA00004733"/>
    </source>
</evidence>
<evidence type="ECO:0000256" key="8">
    <source>
        <dbReference type="ARBA" id="ARBA00022822"/>
    </source>
</evidence>
<evidence type="ECO:0000256" key="13">
    <source>
        <dbReference type="ARBA" id="ARBA00049047"/>
    </source>
</evidence>
<keyword evidence="7 15" id="KW-0028">Amino-acid biosynthesis</keyword>
<dbReference type="EC" id="4.2.1.20" evidence="14"/>
<organism evidence="19 20">
    <name type="scientific">Staphylococcus felis</name>
    <dbReference type="NCBI Taxonomy" id="46127"/>
    <lineage>
        <taxon>Bacteria</taxon>
        <taxon>Bacillati</taxon>
        <taxon>Bacillota</taxon>
        <taxon>Bacilli</taxon>
        <taxon>Bacillales</taxon>
        <taxon>Staphylococcaceae</taxon>
        <taxon>Staphylococcus</taxon>
    </lineage>
</organism>
<keyword evidence="12 14" id="KW-0456">Lyase</keyword>
<dbReference type="Proteomes" id="UP000597038">
    <property type="component" value="Unassembled WGS sequence"/>
</dbReference>
<feature type="domain" description="Tryptophan synthase beta chain-like PALP" evidence="16">
    <location>
        <begin position="269"/>
        <end position="592"/>
    </location>
</feature>
<evidence type="ECO:0000256" key="6">
    <source>
        <dbReference type="ARBA" id="ARBA00011270"/>
    </source>
</evidence>
<protein>
    <recommendedName>
        <fullName evidence="14 15">Multifunctional fusion protein</fullName>
    </recommendedName>
    <domain>
        <recommendedName>
            <fullName evidence="15">N-(5'-phosphoribosyl)anthranilate isomerase</fullName>
            <shortName evidence="15">PRAI</shortName>
            <ecNumber evidence="15">5.3.1.24</ecNumber>
        </recommendedName>
    </domain>
    <domain>
        <recommendedName>
            <fullName evidence="14">Tryptophan synthase beta chain</fullName>
            <ecNumber evidence="14">4.2.1.20</ecNumber>
        </recommendedName>
    </domain>
</protein>
<evidence type="ECO:0000313" key="19">
    <source>
        <dbReference type="EMBL" id="REH98921.1"/>
    </source>
</evidence>
<evidence type="ECO:0000256" key="15">
    <source>
        <dbReference type="HAMAP-Rule" id="MF_00135"/>
    </source>
</evidence>
<feature type="domain" description="N-(5'phosphoribosyl) anthranilate isomerase (PRAI)" evidence="17">
    <location>
        <begin position="4"/>
        <end position="201"/>
    </location>
</feature>
<keyword evidence="11 15" id="KW-0413">Isomerase</keyword>
<dbReference type="UniPathway" id="UPA00035">
    <property type="reaction ID" value="UER00042"/>
</dbReference>
<comment type="pathway">
    <text evidence="3 15">Amino-acid biosynthesis; L-tryptophan biosynthesis; L-tryptophan from chorismate: step 3/5.</text>
</comment>
<dbReference type="InterPro" id="IPR023026">
    <property type="entry name" value="Trp_synth_beta/beta-like"/>
</dbReference>
<feature type="modified residue" description="N6-(pyridoxal phosphate)lysine" evidence="14">
    <location>
        <position position="302"/>
    </location>
</feature>
<evidence type="ECO:0000256" key="5">
    <source>
        <dbReference type="ARBA" id="ARBA00009982"/>
    </source>
</evidence>
<dbReference type="InterPro" id="IPR036052">
    <property type="entry name" value="TrpB-like_PALP_sf"/>
</dbReference>
<dbReference type="GO" id="GO:0004640">
    <property type="term" value="F:phosphoribosylanthranilate isomerase activity"/>
    <property type="evidence" value="ECO:0007669"/>
    <property type="project" value="UniProtKB-UniRule"/>
</dbReference>
<dbReference type="Pfam" id="PF00291">
    <property type="entry name" value="PALP"/>
    <property type="match status" value="1"/>
</dbReference>
<sequence length="614" mass="68388">MYIKYCGFTRQQDVQNAVDLNVNAIGFITYSKSSRYVSIDEIRELTHLIPNHIERVAVVVNPSFQFIEKLLKDTNINAIQFHGNEPQTLIQQVREAYPDINLIRALPANHHLLKKMKQYQHDVDRFIIDTPSTQLGGTGQTFDWQHLNQIKDIDYIVAGGLNEATIPRLLQEYPNIQGVDVASGIESQKGIKNQNKMTKIKQLLKGASKMSKIQLHADENGFFGEYGGRFVPETLVPAIQELKEAYDKAKNDPDFMKEYQYYLKHYVGRESPLTYAESYTKELGGAKVYLKREDLNHTGAHKINNALGQALLAKRMGKRKLVAETGAGQHGVASATVAALFDMELIVFMGEEDIRRQQLNVFRMELLGAKVVSVTDGQGTLSDAVNKALQYWVSHVDDTHYLLGSALGPDPFPTMVRDFQRVIGDEIKAQVLETESRLPDAVVACIGGGSNAIGTFYPFIEDESVKLYGVEAAGEGADTQRHALAINKGKKGVLHGTKMYLIQDDQGQIELAHSISAGLDYPGVGPEHCYYHDIGRVEYQTATDTEAMEALIRFTKLEGIIPAIESAHALSYVEKLAPSMSKDDIIVVTVSGRGDKDMDTIRQYMKEHGGVNHD</sequence>
<reference evidence="19 20" key="1">
    <citation type="journal article" date="2018" name="Vet. Microbiol.">
        <title>Characterisation of Staphylococcus felis isolated from cats using whole genome sequencing.</title>
        <authorList>
            <person name="Worthing K."/>
            <person name="Pang S."/>
            <person name="Trott D.J."/>
            <person name="Abraham S."/>
            <person name="Coombs G.W."/>
            <person name="Jordan D."/>
            <person name="McIntyre L."/>
            <person name="Davies M.R."/>
            <person name="Norris J."/>
        </authorList>
    </citation>
    <scope>NUCLEOTIDE SEQUENCE [LARGE SCALE GENOMIC DNA]</scope>
    <source>
        <strain evidence="19 20">F9</strain>
    </source>
</reference>
<comment type="catalytic activity">
    <reaction evidence="13 14">
        <text>(1S,2R)-1-C-(indol-3-yl)glycerol 3-phosphate + L-serine = D-glyceraldehyde 3-phosphate + L-tryptophan + H2O</text>
        <dbReference type="Rhea" id="RHEA:10532"/>
        <dbReference type="ChEBI" id="CHEBI:15377"/>
        <dbReference type="ChEBI" id="CHEBI:33384"/>
        <dbReference type="ChEBI" id="CHEBI:57912"/>
        <dbReference type="ChEBI" id="CHEBI:58866"/>
        <dbReference type="ChEBI" id="CHEBI:59776"/>
        <dbReference type="EC" id="4.2.1.20"/>
    </reaction>
</comment>
<dbReference type="HAMAP" id="MF_00135">
    <property type="entry name" value="PRAI"/>
    <property type="match status" value="1"/>
</dbReference>
<evidence type="ECO:0000259" key="17">
    <source>
        <dbReference type="Pfam" id="PF00697"/>
    </source>
</evidence>
<evidence type="ECO:0000256" key="14">
    <source>
        <dbReference type="HAMAP-Rule" id="MF_00133"/>
    </source>
</evidence>
<dbReference type="Gene3D" id="3.40.50.1100">
    <property type="match status" value="2"/>
</dbReference>
<dbReference type="InterPro" id="IPR013785">
    <property type="entry name" value="Aldolase_TIM"/>
</dbReference>
<name>A0A3E0IRL2_9STAP</name>
<proteinExistence type="inferred from homology"/>
<dbReference type="InterPro" id="IPR001240">
    <property type="entry name" value="PRAI_dom"/>
</dbReference>
<dbReference type="EMBL" id="QKXQ01000127">
    <property type="protein sequence ID" value="REH98921.1"/>
    <property type="molecule type" value="Genomic_DNA"/>
</dbReference>
<dbReference type="HAMAP" id="MF_00133">
    <property type="entry name" value="Trp_synth_beta"/>
    <property type="match status" value="1"/>
</dbReference>
<keyword evidence="10 15" id="KW-0057">Aromatic amino acid biosynthesis</keyword>
<evidence type="ECO:0000256" key="9">
    <source>
        <dbReference type="ARBA" id="ARBA00022898"/>
    </source>
</evidence>
<dbReference type="Pfam" id="PF00697">
    <property type="entry name" value="PRAI"/>
    <property type="match status" value="1"/>
</dbReference>
<dbReference type="PANTHER" id="PTHR48077:SF3">
    <property type="entry name" value="TRYPTOPHAN SYNTHASE"/>
    <property type="match status" value="1"/>
</dbReference>
<evidence type="ECO:0000256" key="1">
    <source>
        <dbReference type="ARBA" id="ARBA00001933"/>
    </source>
</evidence>
<keyword evidence="9 14" id="KW-0663">Pyridoxal phosphate</keyword>
<evidence type="ECO:0000256" key="7">
    <source>
        <dbReference type="ARBA" id="ARBA00022605"/>
    </source>
</evidence>
<comment type="function">
    <text evidence="2 14">The beta subunit is responsible for the synthesis of L-tryptophan from indole and L-serine.</text>
</comment>
<keyword evidence="21" id="KW-1185">Reference proteome</keyword>
<dbReference type="SUPFAM" id="SSF51366">
    <property type="entry name" value="Ribulose-phoshate binding barrel"/>
    <property type="match status" value="1"/>
</dbReference>
<comment type="cofactor">
    <cofactor evidence="1 14">
        <name>pyridoxal 5'-phosphate</name>
        <dbReference type="ChEBI" id="CHEBI:597326"/>
    </cofactor>
</comment>
<evidence type="ECO:0000256" key="11">
    <source>
        <dbReference type="ARBA" id="ARBA00023235"/>
    </source>
</evidence>
<dbReference type="Gene3D" id="3.20.20.70">
    <property type="entry name" value="Aldolase class I"/>
    <property type="match status" value="1"/>
</dbReference>
<dbReference type="GO" id="GO:0005737">
    <property type="term" value="C:cytoplasm"/>
    <property type="evidence" value="ECO:0007669"/>
    <property type="project" value="TreeGrafter"/>
</dbReference>
<evidence type="ECO:0000256" key="10">
    <source>
        <dbReference type="ARBA" id="ARBA00023141"/>
    </source>
</evidence>
<dbReference type="NCBIfam" id="NF010563">
    <property type="entry name" value="PRK13958.1"/>
    <property type="match status" value="1"/>
</dbReference>
<dbReference type="InterPro" id="IPR006654">
    <property type="entry name" value="Trp_synth_beta"/>
</dbReference>
<evidence type="ECO:0000259" key="16">
    <source>
        <dbReference type="Pfam" id="PF00291"/>
    </source>
</evidence>
<reference evidence="18 21" key="2">
    <citation type="submission" date="2020-12" db="EMBL/GenBank/DDBJ databases">
        <title>Genomic analysis of Staphylococcus felis from a cat with skin infection.</title>
        <authorList>
            <person name="Aslantas O."/>
            <person name="Keskin O."/>
            <person name="Buyukaltay K."/>
            <person name="Gullu Yucetepe A."/>
        </authorList>
    </citation>
    <scope>NUCLEOTIDE SEQUENCE [LARGE SCALE GENOMIC DNA]</scope>
    <source>
        <strain evidence="18 21">HARRANVET</strain>
    </source>
</reference>
<comment type="subunit">
    <text evidence="6 14">Tetramer of two alpha and two beta chains.</text>
</comment>
<dbReference type="FunFam" id="3.40.50.1100:FF:000001">
    <property type="entry name" value="Tryptophan synthase beta chain"/>
    <property type="match status" value="1"/>
</dbReference>
<dbReference type="EC" id="5.3.1.24" evidence="15"/>
<dbReference type="InterPro" id="IPR001926">
    <property type="entry name" value="TrpB-like_PALP"/>
</dbReference>
<accession>A0A3E0IRL2</accession>
<dbReference type="OrthoDB" id="9766131at2"/>
<comment type="caution">
    <text evidence="19">The sequence shown here is derived from an EMBL/GenBank/DDBJ whole genome shotgun (WGS) entry which is preliminary data.</text>
</comment>
<evidence type="ECO:0000313" key="20">
    <source>
        <dbReference type="Proteomes" id="UP000256562"/>
    </source>
</evidence>
<dbReference type="NCBIfam" id="TIGR00263">
    <property type="entry name" value="trpB"/>
    <property type="match status" value="1"/>
</dbReference>
<dbReference type="GO" id="GO:0004834">
    <property type="term" value="F:tryptophan synthase activity"/>
    <property type="evidence" value="ECO:0007669"/>
    <property type="project" value="UniProtKB-UniRule"/>
</dbReference>
<evidence type="ECO:0000313" key="21">
    <source>
        <dbReference type="Proteomes" id="UP000597038"/>
    </source>
</evidence>
<keyword evidence="8 15" id="KW-0822">Tryptophan biosynthesis</keyword>
<evidence type="ECO:0000256" key="2">
    <source>
        <dbReference type="ARBA" id="ARBA00002786"/>
    </source>
</evidence>
<dbReference type="CDD" id="cd06446">
    <property type="entry name" value="Trp-synth_B"/>
    <property type="match status" value="1"/>
</dbReference>
<dbReference type="PANTHER" id="PTHR48077">
    <property type="entry name" value="TRYPTOPHAN SYNTHASE-RELATED"/>
    <property type="match status" value="1"/>
</dbReference>
<dbReference type="InterPro" id="IPR006653">
    <property type="entry name" value="Trp_synth_b_CS"/>
</dbReference>
<dbReference type="SUPFAM" id="SSF53686">
    <property type="entry name" value="Tryptophan synthase beta subunit-like PLP-dependent enzymes"/>
    <property type="match status" value="1"/>
</dbReference>
<dbReference type="CDD" id="cd00405">
    <property type="entry name" value="PRAI"/>
    <property type="match status" value="1"/>
</dbReference>
<evidence type="ECO:0000256" key="12">
    <source>
        <dbReference type="ARBA" id="ARBA00023239"/>
    </source>
</evidence>
<comment type="similarity">
    <text evidence="15">Belongs to the TrpF family.</text>
</comment>
<dbReference type="PROSITE" id="PS00168">
    <property type="entry name" value="TRP_SYNTHASE_BETA"/>
    <property type="match status" value="1"/>
</dbReference>
<evidence type="ECO:0000256" key="3">
    <source>
        <dbReference type="ARBA" id="ARBA00004664"/>
    </source>
</evidence>